<protein>
    <submittedName>
        <fullName evidence="7">Uncharacterized protein</fullName>
    </submittedName>
</protein>
<name>A0A212JME2_9DELT</name>
<dbReference type="Pfam" id="PF04277">
    <property type="entry name" value="OAD_gamma"/>
    <property type="match status" value="1"/>
</dbReference>
<evidence type="ECO:0000256" key="2">
    <source>
        <dbReference type="ARBA" id="ARBA00022475"/>
    </source>
</evidence>
<dbReference type="GO" id="GO:0036376">
    <property type="term" value="P:sodium ion export across plasma membrane"/>
    <property type="evidence" value="ECO:0007669"/>
    <property type="project" value="InterPro"/>
</dbReference>
<evidence type="ECO:0000256" key="4">
    <source>
        <dbReference type="ARBA" id="ARBA00022989"/>
    </source>
</evidence>
<evidence type="ECO:0000256" key="1">
    <source>
        <dbReference type="ARBA" id="ARBA00004236"/>
    </source>
</evidence>
<accession>A0A212JME2</accession>
<dbReference type="InterPro" id="IPR005899">
    <property type="entry name" value="Na_pump_deCOase"/>
</dbReference>
<feature type="transmembrane region" description="Helical" evidence="6">
    <location>
        <begin position="6"/>
        <end position="26"/>
    </location>
</feature>
<evidence type="ECO:0000256" key="5">
    <source>
        <dbReference type="ARBA" id="ARBA00023136"/>
    </source>
</evidence>
<gene>
    <name evidence="7" type="ORF">KL86DPRO_11814</name>
</gene>
<evidence type="ECO:0000256" key="3">
    <source>
        <dbReference type="ARBA" id="ARBA00022692"/>
    </source>
</evidence>
<evidence type="ECO:0000313" key="7">
    <source>
        <dbReference type="EMBL" id="SBW00613.1"/>
    </source>
</evidence>
<proteinExistence type="predicted"/>
<keyword evidence="2" id="KW-1003">Cell membrane</keyword>
<keyword evidence="4 6" id="KW-1133">Transmembrane helix</keyword>
<comment type="subcellular location">
    <subcellularLocation>
        <location evidence="1">Cell membrane</location>
    </subcellularLocation>
</comment>
<organism evidence="7">
    <name type="scientific">uncultured delta proteobacterium</name>
    <dbReference type="NCBI Taxonomy" id="34034"/>
    <lineage>
        <taxon>Bacteria</taxon>
        <taxon>Deltaproteobacteria</taxon>
        <taxon>environmental samples</taxon>
    </lineage>
</organism>
<dbReference type="GO" id="GO:0005886">
    <property type="term" value="C:plasma membrane"/>
    <property type="evidence" value="ECO:0007669"/>
    <property type="project" value="UniProtKB-SubCell"/>
</dbReference>
<dbReference type="AlphaFoldDB" id="A0A212JME2"/>
<dbReference type="GO" id="GO:0015081">
    <property type="term" value="F:sodium ion transmembrane transporter activity"/>
    <property type="evidence" value="ECO:0007669"/>
    <property type="project" value="InterPro"/>
</dbReference>
<dbReference type="EMBL" id="FLUQ01000001">
    <property type="protein sequence ID" value="SBW00613.1"/>
    <property type="molecule type" value="Genomic_DNA"/>
</dbReference>
<sequence>MMLQGLLLTAIGMGTVFAFLLIMTLLMSNLKTFVDMVSKVSPEPGQKRPEEREAAELPMVAAAVLIAARRGR</sequence>
<keyword evidence="3 6" id="KW-0812">Transmembrane</keyword>
<keyword evidence="5 6" id="KW-0472">Membrane</keyword>
<reference evidence="7" key="1">
    <citation type="submission" date="2016-04" db="EMBL/GenBank/DDBJ databases">
        <authorList>
            <person name="Evans L.H."/>
            <person name="Alamgir A."/>
            <person name="Owens N."/>
            <person name="Weber N.D."/>
            <person name="Virtaneva K."/>
            <person name="Barbian K."/>
            <person name="Babar A."/>
            <person name="Rosenke K."/>
        </authorList>
    </citation>
    <scope>NUCLEOTIDE SEQUENCE</scope>
    <source>
        <strain evidence="7">86</strain>
    </source>
</reference>
<evidence type="ECO:0000256" key="6">
    <source>
        <dbReference type="SAM" id="Phobius"/>
    </source>
</evidence>